<dbReference type="Gene3D" id="2.40.128.110">
    <property type="entry name" value="Lipid/polyisoprenoid-binding, YceI-like"/>
    <property type="match status" value="1"/>
</dbReference>
<dbReference type="Proteomes" id="UP000192920">
    <property type="component" value="Unassembled WGS sequence"/>
</dbReference>
<dbReference type="SMART" id="SM00867">
    <property type="entry name" value="YceI"/>
    <property type="match status" value="1"/>
</dbReference>
<dbReference type="EMBL" id="FXAG01000018">
    <property type="protein sequence ID" value="SMF40329.1"/>
    <property type="molecule type" value="Genomic_DNA"/>
</dbReference>
<dbReference type="AlphaFoldDB" id="A0A1Y6C1B2"/>
<evidence type="ECO:0000313" key="4">
    <source>
        <dbReference type="Proteomes" id="UP000192920"/>
    </source>
</evidence>
<reference evidence="4" key="1">
    <citation type="submission" date="2017-04" db="EMBL/GenBank/DDBJ databases">
        <authorList>
            <person name="Varghese N."/>
            <person name="Submissions S."/>
        </authorList>
    </citation>
    <scope>NUCLEOTIDE SEQUENCE [LARGE SCALE GENOMIC DNA]</scope>
    <source>
        <strain evidence="4">DSM 22618</strain>
    </source>
</reference>
<dbReference type="PANTHER" id="PTHR34406">
    <property type="entry name" value="PROTEIN YCEI"/>
    <property type="match status" value="1"/>
</dbReference>
<dbReference type="STRING" id="1123014.SAMN02745746_03036"/>
<feature type="signal peptide" evidence="1">
    <location>
        <begin position="1"/>
        <end position="18"/>
    </location>
</feature>
<feature type="domain" description="Lipid/polyisoprenoid-binding YceI-like" evidence="2">
    <location>
        <begin position="16"/>
        <end position="178"/>
    </location>
</feature>
<dbReference type="SUPFAM" id="SSF101874">
    <property type="entry name" value="YceI-like"/>
    <property type="match status" value="1"/>
</dbReference>
<evidence type="ECO:0000256" key="1">
    <source>
        <dbReference type="SAM" id="SignalP"/>
    </source>
</evidence>
<dbReference type="InterPro" id="IPR036761">
    <property type="entry name" value="TTHA0802/YceI-like_sf"/>
</dbReference>
<sequence>MRVLIPTALLLATPLAFAAPADLAQSRIGFAMKQLGTPVDGGFKSFSANVELNPAKPEVGKADITIQTGSISLPTRDAEAEAKKKEWFNAGQFPTARFVSSSIKSAGPNRYQVTGKLTLKGITRDVSAPFTLKQQGALNVVEGVMPVSRLAFKIGEGDWTDTGTVADEVQIKFHVAFPATTK</sequence>
<organism evidence="3 4">
    <name type="scientific">Pseudogulbenkiania subflava DSM 22618</name>
    <dbReference type="NCBI Taxonomy" id="1123014"/>
    <lineage>
        <taxon>Bacteria</taxon>
        <taxon>Pseudomonadati</taxon>
        <taxon>Pseudomonadota</taxon>
        <taxon>Betaproteobacteria</taxon>
        <taxon>Neisseriales</taxon>
        <taxon>Chromobacteriaceae</taxon>
        <taxon>Pseudogulbenkiania</taxon>
    </lineage>
</organism>
<evidence type="ECO:0000313" key="3">
    <source>
        <dbReference type="EMBL" id="SMF40329.1"/>
    </source>
</evidence>
<keyword evidence="1" id="KW-0732">Signal</keyword>
<dbReference type="InterPro" id="IPR007372">
    <property type="entry name" value="Lipid/polyisoprenoid-bd_YceI"/>
</dbReference>
<gene>
    <name evidence="3" type="ORF">SAMN02745746_03036</name>
</gene>
<dbReference type="Pfam" id="PF04264">
    <property type="entry name" value="YceI"/>
    <property type="match status" value="1"/>
</dbReference>
<accession>A0A1Y6C1B2</accession>
<feature type="chain" id="PRO_5012961109" evidence="1">
    <location>
        <begin position="19"/>
        <end position="182"/>
    </location>
</feature>
<protein>
    <submittedName>
        <fullName evidence="3">Polyisoprenoid-binding protein YceI</fullName>
    </submittedName>
</protein>
<evidence type="ECO:0000259" key="2">
    <source>
        <dbReference type="SMART" id="SM00867"/>
    </source>
</evidence>
<proteinExistence type="predicted"/>
<name>A0A1Y6C1B2_9NEIS</name>
<dbReference type="PANTHER" id="PTHR34406:SF1">
    <property type="entry name" value="PROTEIN YCEI"/>
    <property type="match status" value="1"/>
</dbReference>
<keyword evidence="4" id="KW-1185">Reference proteome</keyword>
<dbReference type="RefSeq" id="WP_085277169.1">
    <property type="nucleotide sequence ID" value="NZ_FXAG01000018.1"/>
</dbReference>